<dbReference type="PANTHER" id="PTHR43700">
    <property type="entry name" value="PHOSPHORIBOSYLAMINOIMIDAZOLE-SUCCINOCARBOXAMIDE SYNTHASE"/>
    <property type="match status" value="1"/>
</dbReference>
<proteinExistence type="inferred from homology"/>
<evidence type="ECO:0000256" key="6">
    <source>
        <dbReference type="ARBA" id="ARBA00022840"/>
    </source>
</evidence>
<dbReference type="InterPro" id="IPR001636">
    <property type="entry name" value="SAICAR_synth"/>
</dbReference>
<protein>
    <recommendedName>
        <fullName evidence="8">Phosphoribosylaminoimidazole-succinocarboxamide synthase</fullName>
        <ecNumber evidence="8">6.3.2.6</ecNumber>
    </recommendedName>
    <alternativeName>
        <fullName evidence="8">SAICAR synthetase</fullName>
    </alternativeName>
</protein>
<keyword evidence="3 8" id="KW-0436">Ligase</keyword>
<evidence type="ECO:0000313" key="10">
    <source>
        <dbReference type="EMBL" id="EFV96065.1"/>
    </source>
</evidence>
<feature type="domain" description="SAICAR synthetase/ADE2 N-terminal" evidence="9">
    <location>
        <begin position="38"/>
        <end position="291"/>
    </location>
</feature>
<dbReference type="PROSITE" id="PS01058">
    <property type="entry name" value="SAICAR_SYNTHETASE_2"/>
    <property type="match status" value="1"/>
</dbReference>
<dbReference type="UniPathway" id="UPA00074">
    <property type="reaction ID" value="UER00131"/>
</dbReference>
<keyword evidence="5 8" id="KW-0658">Purine biosynthesis</keyword>
<reference evidence="10 11" key="1">
    <citation type="submission" date="2010-12" db="EMBL/GenBank/DDBJ databases">
        <authorList>
            <person name="Muzny D."/>
            <person name="Qin X."/>
            <person name="Deng J."/>
            <person name="Jiang H."/>
            <person name="Liu Y."/>
            <person name="Qu J."/>
            <person name="Song X.-Z."/>
            <person name="Zhang L."/>
            <person name="Thornton R."/>
            <person name="Coyle M."/>
            <person name="Francisco L."/>
            <person name="Jackson L."/>
            <person name="Javaid M."/>
            <person name="Korchina V."/>
            <person name="Kovar C."/>
            <person name="Mata R."/>
            <person name="Mathew T."/>
            <person name="Ngo R."/>
            <person name="Nguyen L."/>
            <person name="Nguyen N."/>
            <person name="Okwuonu G."/>
            <person name="Ongeri F."/>
            <person name="Pham C."/>
            <person name="Simmons D."/>
            <person name="Wilczek-Boney K."/>
            <person name="Hale W."/>
            <person name="Jakkamsetti A."/>
            <person name="Pham P."/>
            <person name="Ruth R."/>
            <person name="San Lucas F."/>
            <person name="Warren J."/>
            <person name="Zhang J."/>
            <person name="Zhao Z."/>
            <person name="Zhou C."/>
            <person name="Zhu D."/>
            <person name="Lee S."/>
            <person name="Bess C."/>
            <person name="Blankenburg K."/>
            <person name="Forbes L."/>
            <person name="Fu Q."/>
            <person name="Gubbala S."/>
            <person name="Hirani K."/>
            <person name="Jayaseelan J.C."/>
            <person name="Lara F."/>
            <person name="Munidasa M."/>
            <person name="Palculict T."/>
            <person name="Patil S."/>
            <person name="Pu L.-L."/>
            <person name="Saada N."/>
            <person name="Tang L."/>
            <person name="Weissenberger G."/>
            <person name="Zhu Y."/>
            <person name="Hemphill L."/>
            <person name="Shang Y."/>
            <person name="Youmans B."/>
            <person name="Ayvaz T."/>
            <person name="Ross M."/>
            <person name="Santibanez J."/>
            <person name="Aqrawi P."/>
            <person name="Gross S."/>
            <person name="Joshi V."/>
            <person name="Fowler G."/>
            <person name="Nazareth L."/>
            <person name="Reid J."/>
            <person name="Worley K."/>
            <person name="Petrosino J."/>
            <person name="Highlander S."/>
            <person name="Gibbs R."/>
        </authorList>
    </citation>
    <scope>NUCLEOTIDE SEQUENCE [LARGE SCALE GENOMIC DNA]</scope>
    <source>
        <strain evidence="10 11">ATCC 51599</strain>
    </source>
</reference>
<evidence type="ECO:0000256" key="2">
    <source>
        <dbReference type="ARBA" id="ARBA00010190"/>
    </source>
</evidence>
<dbReference type="AlphaFoldDB" id="E7RUT2"/>
<dbReference type="NCBIfam" id="NF010568">
    <property type="entry name" value="PRK13961.1"/>
    <property type="match status" value="1"/>
</dbReference>
<accession>E7RUT2</accession>
<dbReference type="EMBL" id="AEQP01000001">
    <property type="protein sequence ID" value="EFV96065.1"/>
    <property type="molecule type" value="Genomic_DNA"/>
</dbReference>
<dbReference type="GO" id="GO:0006189">
    <property type="term" value="P:'de novo' IMP biosynthetic process"/>
    <property type="evidence" value="ECO:0007669"/>
    <property type="project" value="UniProtKB-UniRule"/>
</dbReference>
<keyword evidence="6 8" id="KW-0067">ATP-binding</keyword>
<dbReference type="NCBIfam" id="TIGR00081">
    <property type="entry name" value="purC"/>
    <property type="match status" value="1"/>
</dbReference>
<comment type="pathway">
    <text evidence="1 8">Purine metabolism; IMP biosynthesis via de novo pathway; 5-amino-1-(5-phospho-D-ribosyl)imidazole-4-carboxamide from 5-amino-1-(5-phospho-D-ribosyl)imidazole-4-carboxylate: step 1/2.</text>
</comment>
<dbReference type="PANTHER" id="PTHR43700:SF1">
    <property type="entry name" value="PHOSPHORIBOSYLAMINOIMIDAZOLE-SUCCINOCARBOXAMIDE SYNTHASE"/>
    <property type="match status" value="1"/>
</dbReference>
<evidence type="ECO:0000313" key="11">
    <source>
        <dbReference type="Proteomes" id="UP000011021"/>
    </source>
</evidence>
<comment type="similarity">
    <text evidence="2 8">Belongs to the SAICAR synthetase family.</text>
</comment>
<dbReference type="eggNOG" id="COG0152">
    <property type="taxonomic scope" value="Bacteria"/>
</dbReference>
<dbReference type="EC" id="6.3.2.6" evidence="8"/>
<evidence type="ECO:0000256" key="8">
    <source>
        <dbReference type="HAMAP-Rule" id="MF_00137"/>
    </source>
</evidence>
<evidence type="ECO:0000256" key="3">
    <source>
        <dbReference type="ARBA" id="ARBA00022598"/>
    </source>
</evidence>
<organism evidence="10 11">
    <name type="scientific">Lautropia mirabilis ATCC 51599</name>
    <dbReference type="NCBI Taxonomy" id="887898"/>
    <lineage>
        <taxon>Bacteria</taxon>
        <taxon>Pseudomonadati</taxon>
        <taxon>Pseudomonadota</taxon>
        <taxon>Betaproteobacteria</taxon>
        <taxon>Burkholderiales</taxon>
        <taxon>Burkholderiaceae</taxon>
        <taxon>Lautropia</taxon>
    </lineage>
</organism>
<dbReference type="Proteomes" id="UP000011021">
    <property type="component" value="Unassembled WGS sequence"/>
</dbReference>
<comment type="catalytic activity">
    <reaction evidence="7 8">
        <text>5-amino-1-(5-phospho-D-ribosyl)imidazole-4-carboxylate + L-aspartate + ATP = (2S)-2-[5-amino-1-(5-phospho-beta-D-ribosyl)imidazole-4-carboxamido]succinate + ADP + phosphate + 2 H(+)</text>
        <dbReference type="Rhea" id="RHEA:22628"/>
        <dbReference type="ChEBI" id="CHEBI:15378"/>
        <dbReference type="ChEBI" id="CHEBI:29991"/>
        <dbReference type="ChEBI" id="CHEBI:30616"/>
        <dbReference type="ChEBI" id="CHEBI:43474"/>
        <dbReference type="ChEBI" id="CHEBI:58443"/>
        <dbReference type="ChEBI" id="CHEBI:77657"/>
        <dbReference type="ChEBI" id="CHEBI:456216"/>
        <dbReference type="EC" id="6.3.2.6"/>
    </reaction>
</comment>
<dbReference type="Gene3D" id="3.30.470.20">
    <property type="entry name" value="ATP-grasp fold, B domain"/>
    <property type="match status" value="1"/>
</dbReference>
<sequence>MFPSCPLHRGTGRHPIRPKEFRFMSSAPSLRLHSLPLLGSGKVRDNYAVGEDRLLMVTSDRLSAFDVIMAEPIPDKGRVLNTLALFWFDKLKHVVPNHLTGEAPESVVQPDEIPLVQGRSMLVKRLKPILVEAVVRGYLVGSGYKEYLAEGSVSGIALPPGIAQAERLDAPIFTPAAKAELGQHDENISFDEMVARIGADLAEQIRATSLTLYREASEYAATRGIIIADTKFEFGLDEEGKLVLMDEILTPDSSRFWPVDQYRPGISPPSFDKQFVRDYLDTIKTWNRQAPPPPLPLAVIEATSNRYREAYERLTGQSL</sequence>
<dbReference type="Gene3D" id="3.30.200.20">
    <property type="entry name" value="Phosphorylase Kinase, domain 1"/>
    <property type="match status" value="1"/>
</dbReference>
<evidence type="ECO:0000256" key="7">
    <source>
        <dbReference type="ARBA" id="ARBA00048475"/>
    </source>
</evidence>
<dbReference type="FunFam" id="3.30.470.20:FF:000015">
    <property type="entry name" value="Phosphoribosylaminoimidazole-succinocarboxamide synthase"/>
    <property type="match status" value="1"/>
</dbReference>
<dbReference type="STRING" id="887898.HMPREF0551_0248"/>
<keyword evidence="4 8" id="KW-0547">Nucleotide-binding</keyword>
<dbReference type="Pfam" id="PF01259">
    <property type="entry name" value="SAICAR_synt"/>
    <property type="match status" value="1"/>
</dbReference>
<dbReference type="SUPFAM" id="SSF56104">
    <property type="entry name" value="SAICAR synthase-like"/>
    <property type="match status" value="1"/>
</dbReference>
<gene>
    <name evidence="8 10" type="primary">purC</name>
    <name evidence="10" type="ORF">HMPREF0551_0248</name>
</gene>
<dbReference type="HAMAP" id="MF_00137">
    <property type="entry name" value="SAICAR_synth"/>
    <property type="match status" value="1"/>
</dbReference>
<dbReference type="GO" id="GO:0005524">
    <property type="term" value="F:ATP binding"/>
    <property type="evidence" value="ECO:0007669"/>
    <property type="project" value="UniProtKB-KW"/>
</dbReference>
<name>E7RUT2_9BURK</name>
<keyword evidence="11" id="KW-1185">Reference proteome</keyword>
<dbReference type="InterPro" id="IPR018236">
    <property type="entry name" value="SAICAR_synthetase_CS"/>
</dbReference>
<evidence type="ECO:0000259" key="9">
    <source>
        <dbReference type="Pfam" id="PF01259"/>
    </source>
</evidence>
<dbReference type="HOGENOM" id="CLU_045637_0_0_4"/>
<evidence type="ECO:0000256" key="1">
    <source>
        <dbReference type="ARBA" id="ARBA00004672"/>
    </source>
</evidence>
<dbReference type="CDD" id="cd01414">
    <property type="entry name" value="SAICAR_synt_Sc"/>
    <property type="match status" value="1"/>
</dbReference>
<comment type="caution">
    <text evidence="10">The sequence shown here is derived from an EMBL/GenBank/DDBJ whole genome shotgun (WGS) entry which is preliminary data.</text>
</comment>
<dbReference type="GO" id="GO:0005737">
    <property type="term" value="C:cytoplasm"/>
    <property type="evidence" value="ECO:0007669"/>
    <property type="project" value="TreeGrafter"/>
</dbReference>
<dbReference type="InterPro" id="IPR028923">
    <property type="entry name" value="SAICAR_synt/ADE2_N"/>
</dbReference>
<evidence type="ECO:0000256" key="5">
    <source>
        <dbReference type="ARBA" id="ARBA00022755"/>
    </source>
</evidence>
<dbReference type="GO" id="GO:0004639">
    <property type="term" value="F:phosphoribosylaminoimidazolesuccinocarboxamide synthase activity"/>
    <property type="evidence" value="ECO:0007669"/>
    <property type="project" value="UniProtKB-UniRule"/>
</dbReference>
<evidence type="ECO:0000256" key="4">
    <source>
        <dbReference type="ARBA" id="ARBA00022741"/>
    </source>
</evidence>